<gene>
    <name evidence="1" type="ORF">WISP_60105</name>
</gene>
<protein>
    <recommendedName>
        <fullName evidence="3">Rna-directed dna polymerase from mobile element jockey-like</fullName>
    </recommendedName>
</protein>
<keyword evidence="2" id="KW-1185">Reference proteome</keyword>
<organism evidence="1 2">
    <name type="scientific">Willisornis vidua</name>
    <name type="common">Xingu scale-backed antbird</name>
    <dbReference type="NCBI Taxonomy" id="1566151"/>
    <lineage>
        <taxon>Eukaryota</taxon>
        <taxon>Metazoa</taxon>
        <taxon>Chordata</taxon>
        <taxon>Craniata</taxon>
        <taxon>Vertebrata</taxon>
        <taxon>Euteleostomi</taxon>
        <taxon>Archelosauria</taxon>
        <taxon>Archosauria</taxon>
        <taxon>Dinosauria</taxon>
        <taxon>Saurischia</taxon>
        <taxon>Theropoda</taxon>
        <taxon>Coelurosauria</taxon>
        <taxon>Aves</taxon>
        <taxon>Neognathae</taxon>
        <taxon>Neoaves</taxon>
        <taxon>Telluraves</taxon>
        <taxon>Australaves</taxon>
        <taxon>Passeriformes</taxon>
        <taxon>Thamnophilidae</taxon>
        <taxon>Willisornis</taxon>
    </lineage>
</organism>
<evidence type="ECO:0000313" key="1">
    <source>
        <dbReference type="EMBL" id="KAJ7418286.1"/>
    </source>
</evidence>
<proteinExistence type="predicted"/>
<evidence type="ECO:0000313" key="2">
    <source>
        <dbReference type="Proteomes" id="UP001145742"/>
    </source>
</evidence>
<dbReference type="Proteomes" id="UP001145742">
    <property type="component" value="Unassembled WGS sequence"/>
</dbReference>
<evidence type="ECO:0008006" key="3">
    <source>
        <dbReference type="Google" id="ProtNLM"/>
    </source>
</evidence>
<accession>A0ABQ9DGR8</accession>
<comment type="caution">
    <text evidence="1">The sequence shown here is derived from an EMBL/GenBank/DDBJ whole genome shotgun (WGS) entry which is preliminary data.</text>
</comment>
<name>A0ABQ9DGR8_9PASS</name>
<sequence length="89" mass="10743">MVTLKRVVINGSMFKWRPVLRRDAIHKDLDRLERWDYVNLVKFNKAKCNILHLGEGNPEQKYKLDREWIESNPEEDLGVLVYEKLNMTW</sequence>
<dbReference type="EMBL" id="WHWB01033682">
    <property type="protein sequence ID" value="KAJ7418286.1"/>
    <property type="molecule type" value="Genomic_DNA"/>
</dbReference>
<reference evidence="1" key="1">
    <citation type="submission" date="2019-10" db="EMBL/GenBank/DDBJ databases">
        <authorList>
            <person name="Soares A.E.R."/>
            <person name="Aleixo A."/>
            <person name="Schneider P."/>
            <person name="Miyaki C.Y."/>
            <person name="Schneider M.P."/>
            <person name="Mello C."/>
            <person name="Vasconcelos A.T.R."/>
        </authorList>
    </citation>
    <scope>NUCLEOTIDE SEQUENCE</scope>
    <source>
        <tissue evidence="1">Muscle</tissue>
    </source>
</reference>